<evidence type="ECO:0000313" key="1">
    <source>
        <dbReference type="EMBL" id="KAJ9051631.1"/>
    </source>
</evidence>
<name>A0ACC2RNG7_9FUNG</name>
<proteinExistence type="predicted"/>
<dbReference type="EMBL" id="QTSX02007106">
    <property type="protein sequence ID" value="KAJ9051631.1"/>
    <property type="molecule type" value="Genomic_DNA"/>
</dbReference>
<evidence type="ECO:0000313" key="2">
    <source>
        <dbReference type="Proteomes" id="UP001165960"/>
    </source>
</evidence>
<reference evidence="1" key="1">
    <citation type="submission" date="2022-04" db="EMBL/GenBank/DDBJ databases">
        <title>Genome of the entomopathogenic fungus Entomophthora muscae.</title>
        <authorList>
            <person name="Elya C."/>
            <person name="Lovett B.R."/>
            <person name="Lee E."/>
            <person name="Macias A.M."/>
            <person name="Hajek A.E."/>
            <person name="De Bivort B.L."/>
            <person name="Kasson M.T."/>
            <person name="De Fine Licht H.H."/>
            <person name="Stajich J.E."/>
        </authorList>
    </citation>
    <scope>NUCLEOTIDE SEQUENCE</scope>
    <source>
        <strain evidence="1">Berkeley</strain>
    </source>
</reference>
<keyword evidence="2" id="KW-1185">Reference proteome</keyword>
<sequence length="62" mass="6975">MDLLMVEVILASSSMYGSTSQPFRTYTLPDTLHQESPAPQPHRLTVFQDLAKMSSKYTWAIG</sequence>
<dbReference type="Proteomes" id="UP001165960">
    <property type="component" value="Unassembled WGS sequence"/>
</dbReference>
<protein>
    <submittedName>
        <fullName evidence="1">Uncharacterized protein</fullName>
    </submittedName>
</protein>
<accession>A0ACC2RNG7</accession>
<comment type="caution">
    <text evidence="1">The sequence shown here is derived from an EMBL/GenBank/DDBJ whole genome shotgun (WGS) entry which is preliminary data.</text>
</comment>
<organism evidence="1 2">
    <name type="scientific">Entomophthora muscae</name>
    <dbReference type="NCBI Taxonomy" id="34485"/>
    <lineage>
        <taxon>Eukaryota</taxon>
        <taxon>Fungi</taxon>
        <taxon>Fungi incertae sedis</taxon>
        <taxon>Zoopagomycota</taxon>
        <taxon>Entomophthoromycotina</taxon>
        <taxon>Entomophthoromycetes</taxon>
        <taxon>Entomophthorales</taxon>
        <taxon>Entomophthoraceae</taxon>
        <taxon>Entomophthora</taxon>
    </lineage>
</organism>
<gene>
    <name evidence="1" type="ORF">DSO57_1002766</name>
</gene>